<accession>A0A7W2KDJ4</accession>
<evidence type="ECO:0000313" key="1">
    <source>
        <dbReference type="EMBL" id="MBA6096529.1"/>
    </source>
</evidence>
<dbReference type="EMBL" id="JACGCX010000002">
    <property type="protein sequence ID" value="MBA6096529.1"/>
    <property type="molecule type" value="Genomic_DNA"/>
</dbReference>
<comment type="caution">
    <text evidence="1">The sequence shown here is derived from an EMBL/GenBank/DDBJ whole genome shotgun (WGS) entry which is preliminary data.</text>
</comment>
<name>A0A7W2KDJ4_9PSED</name>
<organism evidence="1 2">
    <name type="scientific">Pseudomonas juntendi</name>
    <dbReference type="NCBI Taxonomy" id="2666183"/>
    <lineage>
        <taxon>Bacteria</taxon>
        <taxon>Pseudomonadati</taxon>
        <taxon>Pseudomonadota</taxon>
        <taxon>Gammaproteobacteria</taxon>
        <taxon>Pseudomonadales</taxon>
        <taxon>Pseudomonadaceae</taxon>
        <taxon>Pseudomonas</taxon>
    </lineage>
</organism>
<reference evidence="1 2" key="1">
    <citation type="submission" date="2020-07" db="EMBL/GenBank/DDBJ databases">
        <title>Diversity of carbapenemase encoding genes among Pseudomonas putida group clinical isolates in a tertiary Brazilian hospital.</title>
        <authorList>
            <person name="Alberto-Lei F."/>
            <person name="Nodari C.S."/>
            <person name="Streling A.P."/>
            <person name="Paulino J.T."/>
            <person name="Bessa-Neto F.O."/>
            <person name="Cayo R."/>
            <person name="Gales A.C."/>
        </authorList>
    </citation>
    <scope>NUCLEOTIDE SEQUENCE [LARGE SCALE GENOMIC DNA]</scope>
    <source>
        <strain evidence="1 2">12815</strain>
    </source>
</reference>
<protein>
    <submittedName>
        <fullName evidence="1">Uncharacterized protein</fullName>
    </submittedName>
</protein>
<proteinExistence type="predicted"/>
<gene>
    <name evidence="1" type="ORF">H4C80_05120</name>
</gene>
<sequence>MRKRPSKKIHEKEWRNNRYGYVPLRRADKRSLTSFDGSGRAFSQYLKVLCANRSI</sequence>
<dbReference type="Proteomes" id="UP000545074">
    <property type="component" value="Unassembled WGS sequence"/>
</dbReference>
<dbReference type="AlphaFoldDB" id="A0A7W2KDJ4"/>
<evidence type="ECO:0000313" key="2">
    <source>
        <dbReference type="Proteomes" id="UP000545074"/>
    </source>
</evidence>
<dbReference type="RefSeq" id="WP_156326363.1">
    <property type="nucleotide sequence ID" value="NZ_BQIO01000012.1"/>
</dbReference>